<evidence type="ECO:0000313" key="6">
    <source>
        <dbReference type="Proteomes" id="UP000321580"/>
    </source>
</evidence>
<reference evidence="5 6" key="1">
    <citation type="submission" date="2019-08" db="EMBL/GenBank/DDBJ databases">
        <title>Genome of Phaeodactylibacter luteus.</title>
        <authorList>
            <person name="Bowman J.P."/>
        </authorList>
    </citation>
    <scope>NUCLEOTIDE SEQUENCE [LARGE SCALE GENOMIC DNA]</scope>
    <source>
        <strain evidence="5 6">KCTC 42180</strain>
    </source>
</reference>
<comment type="similarity">
    <text evidence="1">Belongs to the V-ATPase D subunit family.</text>
</comment>
<dbReference type="InterPro" id="IPR002699">
    <property type="entry name" value="V_ATPase_D"/>
</dbReference>
<sequence>MAITFQYNKTALQELQQKLRARQSALPILKSKEAALRAAVKEARLEAQSLKAELQQHLEGQEEMGRLWAGFDFSLVQVREVKAAKRKVAGVPTTWVEEVHFEPPVYSPFHSPGWFPEGVLLLQEWSRLEIAHRAALLRAEQLEHARKKATQKVNLYEKVQIPGYEEAIQKIERYLEDEENLAKAAQKIVKKCQNQQKL</sequence>
<feature type="coiled-coil region" evidence="4">
    <location>
        <begin position="132"/>
        <end position="195"/>
    </location>
</feature>
<dbReference type="Proteomes" id="UP000321580">
    <property type="component" value="Unassembled WGS sequence"/>
</dbReference>
<gene>
    <name evidence="5" type="ORF">FRY97_11805</name>
</gene>
<keyword evidence="4" id="KW-0175">Coiled coil</keyword>
<protein>
    <submittedName>
        <fullName evidence="5">V-type ATP synthase subunit D</fullName>
    </submittedName>
</protein>
<comment type="caution">
    <text evidence="5">The sequence shown here is derived from an EMBL/GenBank/DDBJ whole genome shotgun (WGS) entry which is preliminary data.</text>
</comment>
<dbReference type="EMBL" id="VOOR01000022">
    <property type="protein sequence ID" value="TXB62875.1"/>
    <property type="molecule type" value="Genomic_DNA"/>
</dbReference>
<keyword evidence="6" id="KW-1185">Reference proteome</keyword>
<keyword evidence="2" id="KW-0813">Transport</keyword>
<feature type="coiled-coil region" evidence="4">
    <location>
        <begin position="33"/>
        <end position="60"/>
    </location>
</feature>
<dbReference type="OrthoDB" id="9806712at2"/>
<name>A0A5C6RLN4_9BACT</name>
<accession>A0A5C6RLN4</accession>
<dbReference type="Gene3D" id="1.10.287.3240">
    <property type="match status" value="1"/>
</dbReference>
<dbReference type="RefSeq" id="WP_147167743.1">
    <property type="nucleotide sequence ID" value="NZ_VOOR01000022.1"/>
</dbReference>
<evidence type="ECO:0000256" key="2">
    <source>
        <dbReference type="ARBA" id="ARBA00022448"/>
    </source>
</evidence>
<evidence type="ECO:0000256" key="4">
    <source>
        <dbReference type="SAM" id="Coils"/>
    </source>
</evidence>
<evidence type="ECO:0000313" key="5">
    <source>
        <dbReference type="EMBL" id="TXB62875.1"/>
    </source>
</evidence>
<dbReference type="AlphaFoldDB" id="A0A5C6RLN4"/>
<proteinExistence type="inferred from homology"/>
<evidence type="ECO:0000256" key="1">
    <source>
        <dbReference type="ARBA" id="ARBA00005850"/>
    </source>
</evidence>
<organism evidence="5 6">
    <name type="scientific">Phaeodactylibacter luteus</name>
    <dbReference type="NCBI Taxonomy" id="1564516"/>
    <lineage>
        <taxon>Bacteria</taxon>
        <taxon>Pseudomonadati</taxon>
        <taxon>Bacteroidota</taxon>
        <taxon>Saprospiria</taxon>
        <taxon>Saprospirales</taxon>
        <taxon>Haliscomenobacteraceae</taxon>
        <taxon>Phaeodactylibacter</taxon>
    </lineage>
</organism>
<keyword evidence="3" id="KW-0406">Ion transport</keyword>
<dbReference type="GO" id="GO:0046961">
    <property type="term" value="F:proton-transporting ATPase activity, rotational mechanism"/>
    <property type="evidence" value="ECO:0007669"/>
    <property type="project" value="InterPro"/>
</dbReference>
<evidence type="ECO:0000256" key="3">
    <source>
        <dbReference type="ARBA" id="ARBA00023065"/>
    </source>
</evidence>
<dbReference type="Pfam" id="PF01813">
    <property type="entry name" value="ATP-synt_D"/>
    <property type="match status" value="1"/>
</dbReference>